<evidence type="ECO:0000259" key="1">
    <source>
        <dbReference type="PROSITE" id="PS50075"/>
    </source>
</evidence>
<dbReference type="SUPFAM" id="SSF47336">
    <property type="entry name" value="ACP-like"/>
    <property type="match status" value="2"/>
</dbReference>
<dbReference type="InterPro" id="IPR000873">
    <property type="entry name" value="AMP-dep_synth/lig_dom"/>
</dbReference>
<proteinExistence type="predicted"/>
<dbReference type="InterPro" id="IPR042099">
    <property type="entry name" value="ANL_N_sf"/>
</dbReference>
<dbReference type="Gene3D" id="3.30.559.10">
    <property type="entry name" value="Chloramphenicol acetyltransferase-like domain"/>
    <property type="match status" value="2"/>
</dbReference>
<dbReference type="Gene3D" id="3.30.559.30">
    <property type="entry name" value="Nonribosomal peptide synthetase, condensation domain"/>
    <property type="match status" value="2"/>
</dbReference>
<dbReference type="InterPro" id="IPR020845">
    <property type="entry name" value="AMP-binding_CS"/>
</dbReference>
<sequence>MLSNWLNANEIIGSLRRKSLDVRVMANGDLKIIGEGNLGTDEISEIKSLKPYIRDIQSNIQRKQSIDTEKYLLEDFEDAFDVTPQQRQLLSLKNNYSHDFSYYIPLVLKFENIGQASQALDKLSTYIHHFPASKRCFRSDETRYKLRNDAAHRPKQTDYSCCRSDLESYIEKIIYRPFDLGESLIRFGRIVTEENDCFVYFVCHHIIADGWSLGNMLAAIFTDSMSADQSHHLNYALLKNDRTELLKDNQKKFWESYLEQSEISSNLPLQHSTQPVIESISSQKSLRIEGELYHNLIKNAHALGVSKYSMMAFILSTSIYYFTRNPDVHFVTTYANREDCLIESAFDFIVESFIVRNQVDIEKTVGMAIDEIAKNLSLVQEFADFPILEEYRKIVGGNTSNTDLDVMFSYQNFPYDLSLIGAELVPIKKRYSKVPISIEVFEGQNLIDIRFDFAVSRVNENHARQWVDYWQHCIEKLAAVDDPFNLRLVDILTTGKEPEIVGKRSSVEQRYIQEIIAESCSTYASDVAIVDHQNTLTYGDLSGLVRKFSPQLKPSGYIIFLSKSHRLHVAMLSVLDAGGHFVCIDPADSDETLSSKIRLASDFVVLTERSLSQRVRKCTSELVIYESLLDSSAAMATDWSRRPYARKIMYGVFSSGTTGNPKLSLNYHDSFLNLLRHFETLSPQNKDTFILGSPAFDTVLKNTFLPLLSGGKVFIYDYPIFDVQQVLNDIFHSDVSVLNSAYSLMSTLFDDTQAKQKLSKIEKIIIGGEIWSLDKIKKNHVLPETCEAINSYGPSETADIVLTGVCSAYSSLKAPPLIEALAGCSVSVVDDNLQPMPYHCKGQLLISGLCVGAGYTQSSLTKEKFIDFEEKPSYLSGDVAEITQDGEVIIHGRVDDQIKVNGIRVELAGLEVQIQRATHPYKIALRAFNSHTMGTYIVCYYLSANPSLDIDTIKAELTKSFSPELLPRYWVELDAFPLSINGKLNRKELPKPDLEPHRTVEPENIMGFIQNDLGIPITNESDDLLAHGADSIKMNRLKAQLEQLYGRQFTLGNMYDTPNLQAILAHHPAPLEQKLPSLDKTVLSASEKQFLFLEANQSSNRYHICGAFRFLKKFEPSQVKRALAELIKATETLRQQYDDASLRKQVIGLDEALWPQEWYESGKINFSDFCNHKEIHLNTGLPIRFWVTDSGCGQYVDELFIKVHHIAVDEYSLSLIIDKFVAILSGQETDFDALKAWPAETKAQLSNWIHLQEIMPINFQRGEYTATNVEYQLDTVYATKLKEVSCQFGVTEFSVMMSIFGYALNMVKGVGEFAVGTPISVRDTTELLDTAGCFINTLPAHIKIKEISDFSTLVLQTHRELARLQQLKYTPLIDIKSCLKADHDLFNVMLVRHQSELMGSHEAKSLLEPTHQFSSPPRLDLTLHYTPSEKGVHLNYEYSHNINPGEIEVIHHAISMIFDEMILHASNKQLCDVRLPSSAYYKPMNQPVLDIVDCIVSHAKKTPNAIALHNYLENQMVNYQELYFDMAAISSRYDAHLDSGVVAILDSNPMNVIRLMLGALYSGRGFVVLKPEDPAARRAKLVEQSGCVGVVSLNQYSDCIQITYDEDTVISDQPCAREDKTAYLIFTSGSTGEPKGAVIQYDTLCFSTTLRYHMYQQQMRRFLLLSPLTFDSAYAGLFGTLVSGGTLLLLNESERRSPQALINIMSNAAPTQTLMTPSLYRLMLDLPRFSHHLDSIILAGERLTQDLVDSHFARFERTQLFNEYGPTENTIWSSVYECMPHAQPQHVPIGKVLDGMKAVVMDEEMNAVPYGQKGQLYLAGAGLFKGYINSDAKESLVWLDLFDEPERFYATGDYVTMDPNGMLHFDSRSVEFIKIRGYRVSPSEIEHCVLGIDGVNDVKVLVENASLMAFVVSDSISATTAREHLKAHLPDYMVPHRIYITDSMPLNRNGKIDTGQLKEKYLAPEHINSEPLEPKFNQLVSNVLGNYDINPDRSFFENGGNSLQLMQLSAALDDEYQKQFPITQLYQQPTLRHIQQFIAQLSGESTIHVAHEVTQTRASRRSNKLTKRRM</sequence>
<dbReference type="Pfam" id="PF00668">
    <property type="entry name" value="Condensation"/>
    <property type="match status" value="2"/>
</dbReference>
<gene>
    <name evidence="2" type="ORF">IFO68_21240</name>
</gene>
<dbReference type="Pfam" id="PF00501">
    <property type="entry name" value="AMP-binding"/>
    <property type="match status" value="2"/>
</dbReference>
<accession>A0ABR9BRL6</accession>
<dbReference type="SUPFAM" id="SSF56801">
    <property type="entry name" value="Acetyl-CoA synthetase-like"/>
    <property type="match status" value="2"/>
</dbReference>
<dbReference type="Pfam" id="PF00550">
    <property type="entry name" value="PP-binding"/>
    <property type="match status" value="2"/>
</dbReference>
<keyword evidence="3" id="KW-1185">Reference proteome</keyword>
<dbReference type="InterPro" id="IPR045851">
    <property type="entry name" value="AMP-bd_C_sf"/>
</dbReference>
<dbReference type="RefSeq" id="WP_192017776.1">
    <property type="nucleotide sequence ID" value="NZ_JACYTP010000022.1"/>
</dbReference>
<dbReference type="Gene3D" id="1.10.1200.10">
    <property type="entry name" value="ACP-like"/>
    <property type="match status" value="1"/>
</dbReference>
<dbReference type="Gene3D" id="3.40.50.12780">
    <property type="entry name" value="N-terminal domain of ligase-like"/>
    <property type="match status" value="2"/>
</dbReference>
<reference evidence="2 3" key="1">
    <citation type="submission" date="2020-09" db="EMBL/GenBank/DDBJ databases">
        <title>Photobacterium sp. CAU 1568 isolated from sand of Sido Beach.</title>
        <authorList>
            <person name="Kim W."/>
        </authorList>
    </citation>
    <scope>NUCLEOTIDE SEQUENCE [LARGE SCALE GENOMIC DNA]</scope>
    <source>
        <strain evidence="2 3">CAU 1568</strain>
    </source>
</reference>
<dbReference type="InterPro" id="IPR001242">
    <property type="entry name" value="Condensation_dom"/>
</dbReference>
<dbReference type="Proteomes" id="UP000649768">
    <property type="component" value="Unassembled WGS sequence"/>
</dbReference>
<dbReference type="EMBL" id="JACYTP010000022">
    <property type="protein sequence ID" value="MBD8515206.1"/>
    <property type="molecule type" value="Genomic_DNA"/>
</dbReference>
<feature type="domain" description="Carrier" evidence="1">
    <location>
        <begin position="996"/>
        <end position="1071"/>
    </location>
</feature>
<dbReference type="SUPFAM" id="SSF52777">
    <property type="entry name" value="CoA-dependent acyltransferases"/>
    <property type="match status" value="4"/>
</dbReference>
<dbReference type="InterPro" id="IPR025110">
    <property type="entry name" value="AMP-bd_C"/>
</dbReference>
<evidence type="ECO:0000313" key="3">
    <source>
        <dbReference type="Proteomes" id="UP000649768"/>
    </source>
</evidence>
<dbReference type="InterPro" id="IPR036736">
    <property type="entry name" value="ACP-like_sf"/>
</dbReference>
<dbReference type="InterPro" id="IPR023213">
    <property type="entry name" value="CAT-like_dom_sf"/>
</dbReference>
<dbReference type="PANTHER" id="PTHR45527:SF1">
    <property type="entry name" value="FATTY ACID SYNTHASE"/>
    <property type="match status" value="1"/>
</dbReference>
<dbReference type="InterPro" id="IPR009081">
    <property type="entry name" value="PP-bd_ACP"/>
</dbReference>
<dbReference type="PANTHER" id="PTHR45527">
    <property type="entry name" value="NONRIBOSOMAL PEPTIDE SYNTHETASE"/>
    <property type="match status" value="1"/>
</dbReference>
<dbReference type="Gene3D" id="3.30.300.30">
    <property type="match status" value="2"/>
</dbReference>
<dbReference type="Pfam" id="PF13193">
    <property type="entry name" value="AMP-binding_C"/>
    <property type="match status" value="1"/>
</dbReference>
<dbReference type="PROSITE" id="PS50075">
    <property type="entry name" value="CARRIER"/>
    <property type="match status" value="2"/>
</dbReference>
<protein>
    <submittedName>
        <fullName evidence="2">AMP-binding protein</fullName>
    </submittedName>
</protein>
<comment type="caution">
    <text evidence="2">The sequence shown here is derived from an EMBL/GenBank/DDBJ whole genome shotgun (WGS) entry which is preliminary data.</text>
</comment>
<evidence type="ECO:0000313" key="2">
    <source>
        <dbReference type="EMBL" id="MBD8515206.1"/>
    </source>
</evidence>
<dbReference type="PROSITE" id="PS00455">
    <property type="entry name" value="AMP_BINDING"/>
    <property type="match status" value="1"/>
</dbReference>
<feature type="domain" description="Carrier" evidence="1">
    <location>
        <begin position="1967"/>
        <end position="2042"/>
    </location>
</feature>
<name>A0ABR9BRL6_9GAMM</name>
<organism evidence="2 3">
    <name type="scientific">Photobacterium arenosum</name>
    <dbReference type="NCBI Taxonomy" id="2774143"/>
    <lineage>
        <taxon>Bacteria</taxon>
        <taxon>Pseudomonadati</taxon>
        <taxon>Pseudomonadota</taxon>
        <taxon>Gammaproteobacteria</taxon>
        <taxon>Vibrionales</taxon>
        <taxon>Vibrionaceae</taxon>
        <taxon>Photobacterium</taxon>
    </lineage>
</organism>